<proteinExistence type="predicted"/>
<protein>
    <submittedName>
        <fullName evidence="1">Uncharacterized protein</fullName>
    </submittedName>
</protein>
<dbReference type="SUPFAM" id="SSF56112">
    <property type="entry name" value="Protein kinase-like (PK-like)"/>
    <property type="match status" value="1"/>
</dbReference>
<dbReference type="GeneID" id="92052322"/>
<reference evidence="1 2" key="1">
    <citation type="submission" date="2023-01" db="EMBL/GenBank/DDBJ databases">
        <title>Analysis of 21 Apiospora genomes using comparative genomics revels a genus with tremendous synthesis potential of carbohydrate active enzymes and secondary metabolites.</title>
        <authorList>
            <person name="Sorensen T."/>
        </authorList>
    </citation>
    <scope>NUCLEOTIDE SEQUENCE [LARGE SCALE GENOMIC DNA]</scope>
    <source>
        <strain evidence="1 2">CBS 114990</strain>
    </source>
</reference>
<gene>
    <name evidence="1" type="ORF">PG997_014948</name>
</gene>
<dbReference type="InterPro" id="IPR011009">
    <property type="entry name" value="Kinase-like_dom_sf"/>
</dbReference>
<dbReference type="EMBL" id="JAQQWN010000010">
    <property type="protein sequence ID" value="KAK8062851.1"/>
    <property type="molecule type" value="Genomic_DNA"/>
</dbReference>
<accession>A0ABR1UV91</accession>
<dbReference type="Gene3D" id="3.30.200.20">
    <property type="entry name" value="Phosphorylase Kinase, domain 1"/>
    <property type="match status" value="1"/>
</dbReference>
<name>A0ABR1UV91_9PEZI</name>
<keyword evidence="2" id="KW-1185">Reference proteome</keyword>
<dbReference type="RefSeq" id="XP_066661450.1">
    <property type="nucleotide sequence ID" value="XM_066819262.1"/>
</dbReference>
<sequence length="89" mass="9373">MVGEEESRLEGERGSVEDHGKLCLILESGLGGELFAHLNAEEMFPKPVAAFDAVEMALALSHLHMSWGSCTAGGLMLGGSCFWTGFGAS</sequence>
<comment type="caution">
    <text evidence="1">The sequence shown here is derived from an EMBL/GenBank/DDBJ whole genome shotgun (WGS) entry which is preliminary data.</text>
</comment>
<dbReference type="Gene3D" id="1.10.510.10">
    <property type="entry name" value="Transferase(Phosphotransferase) domain 1"/>
    <property type="match status" value="1"/>
</dbReference>
<evidence type="ECO:0000313" key="1">
    <source>
        <dbReference type="EMBL" id="KAK8062851.1"/>
    </source>
</evidence>
<organism evidence="1 2">
    <name type="scientific">Apiospora hydei</name>
    <dbReference type="NCBI Taxonomy" id="1337664"/>
    <lineage>
        <taxon>Eukaryota</taxon>
        <taxon>Fungi</taxon>
        <taxon>Dikarya</taxon>
        <taxon>Ascomycota</taxon>
        <taxon>Pezizomycotina</taxon>
        <taxon>Sordariomycetes</taxon>
        <taxon>Xylariomycetidae</taxon>
        <taxon>Amphisphaeriales</taxon>
        <taxon>Apiosporaceae</taxon>
        <taxon>Apiospora</taxon>
    </lineage>
</organism>
<dbReference type="Proteomes" id="UP001433268">
    <property type="component" value="Unassembled WGS sequence"/>
</dbReference>
<evidence type="ECO:0000313" key="2">
    <source>
        <dbReference type="Proteomes" id="UP001433268"/>
    </source>
</evidence>